<keyword evidence="1 3" id="KW-0732">Signal</keyword>
<dbReference type="PANTHER" id="PTHR47637">
    <property type="entry name" value="CHAPERONE SURA"/>
    <property type="match status" value="1"/>
</dbReference>
<feature type="chain" id="PRO_5042580070" evidence="3">
    <location>
        <begin position="33"/>
        <end position="472"/>
    </location>
</feature>
<dbReference type="KEGG" id="smiz:4412673_00553"/>
<dbReference type="PROSITE" id="PS50198">
    <property type="entry name" value="PPIC_PPIASE_2"/>
    <property type="match status" value="2"/>
</dbReference>
<evidence type="ECO:0000256" key="3">
    <source>
        <dbReference type="SAM" id="SignalP"/>
    </source>
</evidence>
<dbReference type="SUPFAM" id="SSF109998">
    <property type="entry name" value="Triger factor/SurA peptide-binding domain-like"/>
    <property type="match status" value="1"/>
</dbReference>
<keyword evidence="2" id="KW-0697">Rotamase</keyword>
<dbReference type="EC" id="5.2.1.8" evidence="5"/>
<organism evidence="5 6">
    <name type="scientific">Sphingobacterium mizutaii</name>
    <dbReference type="NCBI Taxonomy" id="1010"/>
    <lineage>
        <taxon>Bacteria</taxon>
        <taxon>Pseudomonadati</taxon>
        <taxon>Bacteroidota</taxon>
        <taxon>Sphingobacteriia</taxon>
        <taxon>Sphingobacteriales</taxon>
        <taxon>Sphingobacteriaceae</taxon>
        <taxon>Sphingobacterium</taxon>
    </lineage>
</organism>
<name>A0AAJ5BZ48_9SPHI</name>
<dbReference type="Gene3D" id="1.10.4030.10">
    <property type="entry name" value="Porin chaperone SurA, peptide-binding domain"/>
    <property type="match status" value="1"/>
</dbReference>
<gene>
    <name evidence="5" type="primary">surA_2</name>
    <name evidence="5" type="ORF">SAMEA4412673_00553</name>
</gene>
<proteinExistence type="predicted"/>
<dbReference type="Pfam" id="PF00639">
    <property type="entry name" value="Rotamase"/>
    <property type="match status" value="2"/>
</dbReference>
<evidence type="ECO:0000256" key="2">
    <source>
        <dbReference type="PROSITE-ProRule" id="PRU00278"/>
    </source>
</evidence>
<sequence length="472" mass="53626">MNFRFTVTTDSMKNFSSFLILLLLACTFQANAQEKLIDRVVATVGSGIILQSDVDMQYSQYLANGGTPSDDFKCTALQQLILSKILAQQAEIDSIEVSESEIDDELNGRIREMTYRAKGKERLEAFLKRSLLQYKEEMRPTVTEQMKAKKFQNTIVSKVSVTPQEVKKYFEGLDQDSLPAFNTEVEIGEIVIYPELTKEEKNVFREKAEGYRKQIMDGTDFGTVARFYSEDPGSAVQGGELGFAPRENYVKEFSAMAFRLKEGEISPVFETEYGFHFLQVLERRGEEVNARHILVTTKPTTASMDRIKGKIDSIYTNVKDGKLPFSTAATRYSDNKETKFNGGMVVNQQSASRSTLIPVDMLEKEVFLAIDTLKEGQISKPFPFQDPRTGKSGYKFTYLKTRIPPHKASLEQDFAKIQEAAQEDKTRRALSEWFEKKTKNTFVHVNSEFATCEELQMWNTPANENLASSKED</sequence>
<feature type="domain" description="PpiC" evidence="4">
    <location>
        <begin position="285"/>
        <end position="401"/>
    </location>
</feature>
<accession>A0AAJ5BZ48</accession>
<dbReference type="GO" id="GO:0003755">
    <property type="term" value="F:peptidyl-prolyl cis-trans isomerase activity"/>
    <property type="evidence" value="ECO:0007669"/>
    <property type="project" value="UniProtKB-KW"/>
</dbReference>
<feature type="signal peptide" evidence="3">
    <location>
        <begin position="1"/>
        <end position="32"/>
    </location>
</feature>
<dbReference type="PROSITE" id="PS01096">
    <property type="entry name" value="PPIC_PPIASE_1"/>
    <property type="match status" value="1"/>
</dbReference>
<dbReference type="Proteomes" id="UP000215355">
    <property type="component" value="Chromosome 1"/>
</dbReference>
<dbReference type="InterPro" id="IPR046357">
    <property type="entry name" value="PPIase_dom_sf"/>
</dbReference>
<dbReference type="InterPro" id="IPR000297">
    <property type="entry name" value="PPIase_PpiC"/>
</dbReference>
<evidence type="ECO:0000313" key="6">
    <source>
        <dbReference type="Proteomes" id="UP000215355"/>
    </source>
</evidence>
<dbReference type="InterPro" id="IPR027304">
    <property type="entry name" value="Trigger_fact/SurA_dom_sf"/>
</dbReference>
<dbReference type="AlphaFoldDB" id="A0AAJ5BZ48"/>
<evidence type="ECO:0000256" key="1">
    <source>
        <dbReference type="ARBA" id="ARBA00022729"/>
    </source>
</evidence>
<dbReference type="Gene3D" id="3.10.50.40">
    <property type="match status" value="2"/>
</dbReference>
<feature type="domain" description="PpiC" evidence="4">
    <location>
        <begin position="182"/>
        <end position="282"/>
    </location>
</feature>
<keyword evidence="2 5" id="KW-0413">Isomerase</keyword>
<dbReference type="EMBL" id="LT906468">
    <property type="protein sequence ID" value="SNV41838.1"/>
    <property type="molecule type" value="Genomic_DNA"/>
</dbReference>
<dbReference type="InterPro" id="IPR050280">
    <property type="entry name" value="OMP_Chaperone_SurA"/>
</dbReference>
<dbReference type="InterPro" id="IPR023058">
    <property type="entry name" value="PPIase_PpiC_CS"/>
</dbReference>
<evidence type="ECO:0000313" key="5">
    <source>
        <dbReference type="EMBL" id="SNV41838.1"/>
    </source>
</evidence>
<reference evidence="5 6" key="1">
    <citation type="submission" date="2017-06" db="EMBL/GenBank/DDBJ databases">
        <authorList>
            <consortium name="Pathogen Informatics"/>
        </authorList>
    </citation>
    <scope>NUCLEOTIDE SEQUENCE [LARGE SCALE GENOMIC DNA]</scope>
    <source>
        <strain evidence="5 6">NCTC12149</strain>
    </source>
</reference>
<protein>
    <submittedName>
        <fullName evidence="5">Peptidyl-prolyl cis-trans isomerase surA</fullName>
        <ecNumber evidence="5">5.2.1.8</ecNumber>
    </submittedName>
</protein>
<dbReference type="SUPFAM" id="SSF54534">
    <property type="entry name" value="FKBP-like"/>
    <property type="match status" value="2"/>
</dbReference>
<dbReference type="PROSITE" id="PS51257">
    <property type="entry name" value="PROKAR_LIPOPROTEIN"/>
    <property type="match status" value="1"/>
</dbReference>
<dbReference type="PANTHER" id="PTHR47637:SF1">
    <property type="entry name" value="CHAPERONE SURA"/>
    <property type="match status" value="1"/>
</dbReference>
<evidence type="ECO:0000259" key="4">
    <source>
        <dbReference type="PROSITE" id="PS50198"/>
    </source>
</evidence>